<feature type="domain" description="Major facilitator superfamily (MFS) profile" evidence="10">
    <location>
        <begin position="1"/>
        <end position="468"/>
    </location>
</feature>
<keyword evidence="4" id="KW-0762">Sugar transport</keyword>
<evidence type="ECO:0000256" key="2">
    <source>
        <dbReference type="ARBA" id="ARBA00010992"/>
    </source>
</evidence>
<dbReference type="InterPro" id="IPR005829">
    <property type="entry name" value="Sugar_transporter_CS"/>
</dbReference>
<dbReference type="PANTHER" id="PTHR48021">
    <property type="match status" value="1"/>
</dbReference>
<comment type="similarity">
    <text evidence="2 8">Belongs to the major facilitator superfamily. Sugar transporter (TC 2.A.1.1) family.</text>
</comment>
<dbReference type="KEGG" id="jre:108987903"/>
<keyword evidence="11" id="KW-1185">Reference proteome</keyword>
<proteinExistence type="inferred from homology"/>
<reference evidence="12" key="1">
    <citation type="submission" date="2025-08" db="UniProtKB">
        <authorList>
            <consortium name="RefSeq"/>
        </authorList>
    </citation>
    <scope>IDENTIFICATION</scope>
    <source>
        <tissue evidence="12">Leaves</tissue>
    </source>
</reference>
<feature type="transmembrane region" description="Helical" evidence="9">
    <location>
        <begin position="199"/>
        <end position="220"/>
    </location>
</feature>
<dbReference type="AlphaFoldDB" id="A0A6P9E2P1"/>
<protein>
    <submittedName>
        <fullName evidence="12">Sugar transporter ERD6-like 5 isoform X1</fullName>
    </submittedName>
</protein>
<comment type="subcellular location">
    <subcellularLocation>
        <location evidence="1">Membrane</location>
        <topology evidence="1">Multi-pass membrane protein</topology>
    </subcellularLocation>
</comment>
<evidence type="ECO:0000259" key="10">
    <source>
        <dbReference type="PROSITE" id="PS50850"/>
    </source>
</evidence>
<feature type="transmembrane region" description="Helical" evidence="9">
    <location>
        <begin position="315"/>
        <end position="337"/>
    </location>
</feature>
<evidence type="ECO:0000313" key="11">
    <source>
        <dbReference type="Proteomes" id="UP000235220"/>
    </source>
</evidence>
<name>A0A6P9E2P1_JUGRE</name>
<evidence type="ECO:0000313" key="12">
    <source>
        <dbReference type="RefSeq" id="XP_035538528.1"/>
    </source>
</evidence>
<dbReference type="InterPro" id="IPR036259">
    <property type="entry name" value="MFS_trans_sf"/>
</dbReference>
<evidence type="ECO:0000256" key="5">
    <source>
        <dbReference type="ARBA" id="ARBA00022692"/>
    </source>
</evidence>
<feature type="transmembrane region" description="Helical" evidence="9">
    <location>
        <begin position="415"/>
        <end position="434"/>
    </location>
</feature>
<dbReference type="InterPro" id="IPR050549">
    <property type="entry name" value="MFS_Trehalose_Transporter"/>
</dbReference>
<dbReference type="InterPro" id="IPR044775">
    <property type="entry name" value="MFS_ERD6/Tret1-like"/>
</dbReference>
<accession>A0A6P9E2P1</accession>
<organism evidence="11 12">
    <name type="scientific">Juglans regia</name>
    <name type="common">English walnut</name>
    <dbReference type="NCBI Taxonomy" id="51240"/>
    <lineage>
        <taxon>Eukaryota</taxon>
        <taxon>Viridiplantae</taxon>
        <taxon>Streptophyta</taxon>
        <taxon>Embryophyta</taxon>
        <taxon>Tracheophyta</taxon>
        <taxon>Spermatophyta</taxon>
        <taxon>Magnoliopsida</taxon>
        <taxon>eudicotyledons</taxon>
        <taxon>Gunneridae</taxon>
        <taxon>Pentapetalae</taxon>
        <taxon>rosids</taxon>
        <taxon>fabids</taxon>
        <taxon>Fagales</taxon>
        <taxon>Juglandaceae</taxon>
        <taxon>Juglans</taxon>
    </lineage>
</organism>
<evidence type="ECO:0000256" key="6">
    <source>
        <dbReference type="ARBA" id="ARBA00022989"/>
    </source>
</evidence>
<feature type="transmembrane region" description="Helical" evidence="9">
    <location>
        <begin position="116"/>
        <end position="134"/>
    </location>
</feature>
<dbReference type="Proteomes" id="UP000235220">
    <property type="component" value="Chromosome 11"/>
</dbReference>
<feature type="transmembrane region" description="Helical" evidence="9">
    <location>
        <begin position="440"/>
        <end position="461"/>
    </location>
</feature>
<sequence length="480" mass="53218">MKNLKLVQRKGRLAKGKERRSHWEKILVAKEARNIRYIKYFRTLRKWKGPRLQSSSSMQKEKIAASWKSKQKSQDFLHIKGSHDIWFSVFGSMLSLGGVIGALVNARIADTYGRRVAMWFSGIFSLVGWMAIAFAKNALWLDLGRLLLGFAIGIYFYVVPVYIAEITPKNLRGGFTSATELITCFGFSLMYFLGNVINWRILAVIGAIPCLVQLVGLIFLPESPRWLAKVGRDLEADLQKLRGKDADISQEAADIRDYTETIQQHSKTRILELFQRKYAHSLVVGVGLLLLQPLGGTSAFGYYTSSIFAEAGFSTSIGTMSVAIVQIPAAAMGVILVDKSGRRPLLMISAAGMCLGSFLIGLSFCFQNLSRLKELTPILVLVGIVGYSMSYVIGMGGLPWVIVSEIFPINVKGSAGSLVSLVKWSGSWIVTYSFNFMIEWSTAGTFFLFSGVCGFTVLFIAKLVPETKGRALEEIQNIEF</sequence>
<dbReference type="InterPro" id="IPR003663">
    <property type="entry name" value="Sugar/inositol_transpt"/>
</dbReference>
<dbReference type="GeneID" id="108987903"/>
<dbReference type="PANTHER" id="PTHR48021:SF93">
    <property type="entry name" value="SUGAR TRANSPORTER ERD6-LIKE 1-RELATED"/>
    <property type="match status" value="1"/>
</dbReference>
<dbReference type="GO" id="GO:0055085">
    <property type="term" value="P:transmembrane transport"/>
    <property type="evidence" value="ECO:0000318"/>
    <property type="project" value="GO_Central"/>
</dbReference>
<feature type="transmembrane region" description="Helical" evidence="9">
    <location>
        <begin position="344"/>
        <end position="366"/>
    </location>
</feature>
<dbReference type="FunFam" id="1.20.1250.20:FF:000043">
    <property type="entry name" value="sugar transporter ERD6-like 6"/>
    <property type="match status" value="1"/>
</dbReference>
<keyword evidence="6 9" id="KW-1133">Transmembrane helix</keyword>
<dbReference type="NCBIfam" id="TIGR00879">
    <property type="entry name" value="SP"/>
    <property type="match status" value="1"/>
</dbReference>
<evidence type="ECO:0000256" key="4">
    <source>
        <dbReference type="ARBA" id="ARBA00022597"/>
    </source>
</evidence>
<keyword evidence="5 9" id="KW-0812">Transmembrane</keyword>
<dbReference type="Pfam" id="PF00083">
    <property type="entry name" value="Sugar_tr"/>
    <property type="match status" value="1"/>
</dbReference>
<dbReference type="RefSeq" id="XP_035538528.1">
    <property type="nucleotide sequence ID" value="XM_035682635.1"/>
</dbReference>
<feature type="transmembrane region" description="Helical" evidence="9">
    <location>
        <begin position="175"/>
        <end position="193"/>
    </location>
</feature>
<evidence type="ECO:0000256" key="1">
    <source>
        <dbReference type="ARBA" id="ARBA00004141"/>
    </source>
</evidence>
<evidence type="ECO:0000256" key="3">
    <source>
        <dbReference type="ARBA" id="ARBA00022448"/>
    </source>
</evidence>
<dbReference type="PROSITE" id="PS00217">
    <property type="entry name" value="SUGAR_TRANSPORT_2"/>
    <property type="match status" value="1"/>
</dbReference>
<feature type="transmembrane region" description="Helical" evidence="9">
    <location>
        <begin position="85"/>
        <end position="104"/>
    </location>
</feature>
<dbReference type="OrthoDB" id="6612291at2759"/>
<feature type="transmembrane region" description="Helical" evidence="9">
    <location>
        <begin position="278"/>
        <end position="303"/>
    </location>
</feature>
<keyword evidence="7 9" id="KW-0472">Membrane</keyword>
<dbReference type="Gene3D" id="1.20.1250.20">
    <property type="entry name" value="MFS general substrate transporter like domains"/>
    <property type="match status" value="1"/>
</dbReference>
<dbReference type="GO" id="GO:0016020">
    <property type="term" value="C:membrane"/>
    <property type="evidence" value="ECO:0000318"/>
    <property type="project" value="GO_Central"/>
</dbReference>
<evidence type="ECO:0000256" key="7">
    <source>
        <dbReference type="ARBA" id="ARBA00023136"/>
    </source>
</evidence>
<dbReference type="InParanoid" id="A0A6P9E2P1"/>
<feature type="transmembrane region" description="Helical" evidence="9">
    <location>
        <begin position="378"/>
        <end position="403"/>
    </location>
</feature>
<evidence type="ECO:0000256" key="8">
    <source>
        <dbReference type="RuleBase" id="RU003346"/>
    </source>
</evidence>
<dbReference type="PRINTS" id="PR00171">
    <property type="entry name" value="SUGRTRNSPORT"/>
</dbReference>
<dbReference type="InterPro" id="IPR005828">
    <property type="entry name" value="MFS_sugar_transport-like"/>
</dbReference>
<dbReference type="PROSITE" id="PS50850">
    <property type="entry name" value="MFS"/>
    <property type="match status" value="1"/>
</dbReference>
<dbReference type="CDD" id="cd17358">
    <property type="entry name" value="MFS_GLUT6_8_Class3_like"/>
    <property type="match status" value="1"/>
</dbReference>
<keyword evidence="3 8" id="KW-0813">Transport</keyword>
<dbReference type="SUPFAM" id="SSF103473">
    <property type="entry name" value="MFS general substrate transporter"/>
    <property type="match status" value="1"/>
</dbReference>
<evidence type="ECO:0000256" key="9">
    <source>
        <dbReference type="SAM" id="Phobius"/>
    </source>
</evidence>
<feature type="transmembrane region" description="Helical" evidence="9">
    <location>
        <begin position="146"/>
        <end position="163"/>
    </location>
</feature>
<gene>
    <name evidence="12" type="primary">LOC108987903</name>
</gene>
<dbReference type="GO" id="GO:0051119">
    <property type="term" value="F:sugar transmembrane transporter activity"/>
    <property type="evidence" value="ECO:0007669"/>
    <property type="project" value="InterPro"/>
</dbReference>
<dbReference type="InterPro" id="IPR020846">
    <property type="entry name" value="MFS_dom"/>
</dbReference>
<dbReference type="GO" id="GO:0022857">
    <property type="term" value="F:transmembrane transporter activity"/>
    <property type="evidence" value="ECO:0000318"/>
    <property type="project" value="GO_Central"/>
</dbReference>